<dbReference type="AlphaFoldDB" id="A0A8D0CYB2"/>
<dbReference type="Gene3D" id="6.10.250.2670">
    <property type="match status" value="1"/>
</dbReference>
<feature type="region of interest" description="Disordered" evidence="5">
    <location>
        <begin position="722"/>
        <end position="764"/>
    </location>
</feature>
<feature type="region of interest" description="Disordered" evidence="5">
    <location>
        <begin position="361"/>
        <end position="386"/>
    </location>
</feature>
<dbReference type="GeneTree" id="ENSGT00950000182974"/>
<feature type="compositionally biased region" description="Low complexity" evidence="5">
    <location>
        <begin position="364"/>
        <end position="386"/>
    </location>
</feature>
<comment type="similarity">
    <text evidence="2">Belongs to the AF4 family.</text>
</comment>
<evidence type="ECO:0000256" key="3">
    <source>
        <dbReference type="ARBA" id="ARBA00022553"/>
    </source>
</evidence>
<feature type="region of interest" description="Disordered" evidence="5">
    <location>
        <begin position="401"/>
        <end position="433"/>
    </location>
</feature>
<feature type="compositionally biased region" description="Low complexity" evidence="5">
    <location>
        <begin position="166"/>
        <end position="205"/>
    </location>
</feature>
<name>A0A8D0CYB2_SANLU</name>
<dbReference type="InterPro" id="IPR007797">
    <property type="entry name" value="AF4/FMR2"/>
</dbReference>
<keyword evidence="8" id="KW-1185">Reference proteome</keyword>
<feature type="compositionally biased region" description="Polar residues" evidence="5">
    <location>
        <begin position="535"/>
        <end position="544"/>
    </location>
</feature>
<evidence type="ECO:0000313" key="8">
    <source>
        <dbReference type="Proteomes" id="UP000694568"/>
    </source>
</evidence>
<evidence type="ECO:0000313" key="7">
    <source>
        <dbReference type="Ensembl" id="ENSSLUP00000024680.1"/>
    </source>
</evidence>
<feature type="compositionally biased region" description="Low complexity" evidence="5">
    <location>
        <begin position="740"/>
        <end position="751"/>
    </location>
</feature>
<feature type="region of interest" description="Disordered" evidence="5">
    <location>
        <begin position="94"/>
        <end position="206"/>
    </location>
</feature>
<organism evidence="7 8">
    <name type="scientific">Sander lucioperca</name>
    <name type="common">Pike-perch</name>
    <name type="synonym">Perca lucioperca</name>
    <dbReference type="NCBI Taxonomy" id="283035"/>
    <lineage>
        <taxon>Eukaryota</taxon>
        <taxon>Metazoa</taxon>
        <taxon>Chordata</taxon>
        <taxon>Craniata</taxon>
        <taxon>Vertebrata</taxon>
        <taxon>Euteleostomi</taxon>
        <taxon>Actinopterygii</taxon>
        <taxon>Neopterygii</taxon>
        <taxon>Teleostei</taxon>
        <taxon>Neoteleostei</taxon>
        <taxon>Acanthomorphata</taxon>
        <taxon>Eupercaria</taxon>
        <taxon>Perciformes</taxon>
        <taxon>Percoidei</taxon>
        <taxon>Percidae</taxon>
        <taxon>Luciopercinae</taxon>
        <taxon>Sander</taxon>
    </lineage>
</organism>
<protein>
    <submittedName>
        <fullName evidence="7">ALF transcription elongation factor 2</fullName>
    </submittedName>
</protein>
<evidence type="ECO:0000256" key="2">
    <source>
        <dbReference type="ARBA" id="ARBA00007354"/>
    </source>
</evidence>
<dbReference type="InterPro" id="IPR043639">
    <property type="entry name" value="AF4_int"/>
</dbReference>
<dbReference type="GO" id="GO:0002151">
    <property type="term" value="F:G-quadruplex RNA binding"/>
    <property type="evidence" value="ECO:0007669"/>
    <property type="project" value="TreeGrafter"/>
</dbReference>
<feature type="compositionally biased region" description="Polar residues" evidence="5">
    <location>
        <begin position="141"/>
        <end position="165"/>
    </location>
</feature>
<evidence type="ECO:0000259" key="6">
    <source>
        <dbReference type="Pfam" id="PF18876"/>
    </source>
</evidence>
<dbReference type="PANTHER" id="PTHR10528:SF18">
    <property type="entry name" value="AF4_FMR2 FAMILY MEMBER 2"/>
    <property type="match status" value="1"/>
</dbReference>
<dbReference type="Ensembl" id="ENSSLUT00000025486.1">
    <property type="protein sequence ID" value="ENSSLUP00000024680.1"/>
    <property type="gene ID" value="ENSSLUG00000011246.1"/>
</dbReference>
<reference evidence="7" key="1">
    <citation type="submission" date="2025-08" db="UniProtKB">
        <authorList>
            <consortium name="Ensembl"/>
        </authorList>
    </citation>
    <scope>IDENTIFICATION</scope>
</reference>
<dbReference type="Pfam" id="PF18875">
    <property type="entry name" value="AF4_int"/>
    <property type="match status" value="1"/>
</dbReference>
<reference evidence="7" key="2">
    <citation type="submission" date="2025-09" db="UniProtKB">
        <authorList>
            <consortium name="Ensembl"/>
        </authorList>
    </citation>
    <scope>IDENTIFICATION</scope>
</reference>
<proteinExistence type="inferred from homology"/>
<feature type="domain" description="AF4/FMR2 C-terminal homology" evidence="6">
    <location>
        <begin position="585"/>
        <end position="846"/>
    </location>
</feature>
<dbReference type="Proteomes" id="UP000694568">
    <property type="component" value="Unplaced"/>
</dbReference>
<feature type="compositionally biased region" description="Gly residues" evidence="5">
    <location>
        <begin position="752"/>
        <end position="764"/>
    </location>
</feature>
<dbReference type="GO" id="GO:0016607">
    <property type="term" value="C:nuclear speck"/>
    <property type="evidence" value="ECO:0007669"/>
    <property type="project" value="TreeGrafter"/>
</dbReference>
<feature type="region of interest" description="Disordered" evidence="5">
    <location>
        <begin position="458"/>
        <end position="585"/>
    </location>
</feature>
<accession>A0A8D0CYB2</accession>
<feature type="compositionally biased region" description="Basic and acidic residues" evidence="5">
    <location>
        <begin position="465"/>
        <end position="509"/>
    </location>
</feature>
<keyword evidence="4" id="KW-0539">Nucleus</keyword>
<dbReference type="InterPro" id="IPR043640">
    <property type="entry name" value="AF4/FMR2_CHD"/>
</dbReference>
<evidence type="ECO:0000256" key="4">
    <source>
        <dbReference type="ARBA" id="ARBA00023242"/>
    </source>
</evidence>
<keyword evidence="3" id="KW-0597">Phosphoprotein</keyword>
<comment type="subcellular location">
    <subcellularLocation>
        <location evidence="1">Nucleus</location>
    </subcellularLocation>
</comment>
<evidence type="ECO:0000256" key="1">
    <source>
        <dbReference type="ARBA" id="ARBA00004123"/>
    </source>
</evidence>
<evidence type="ECO:0000256" key="5">
    <source>
        <dbReference type="SAM" id="MobiDB-lite"/>
    </source>
</evidence>
<feature type="compositionally biased region" description="Polar residues" evidence="5">
    <location>
        <begin position="722"/>
        <end position="739"/>
    </location>
</feature>
<feature type="compositionally biased region" description="Low complexity" evidence="5">
    <location>
        <begin position="553"/>
        <end position="564"/>
    </location>
</feature>
<dbReference type="Pfam" id="PF05110">
    <property type="entry name" value="AF-4"/>
    <property type="match status" value="1"/>
</dbReference>
<feature type="compositionally biased region" description="Polar residues" evidence="5">
    <location>
        <begin position="99"/>
        <end position="112"/>
    </location>
</feature>
<sequence length="847" mass="92059">MCWPQRGDANKPFSLCASSHLESDRSALKRREWERRNQEVQQDEDLFSTGFNLFGEPYKTNKGDALASRVQNTLGSYEEMKDLLTSHSNQSHLVGIPKGSNNLQTPTTSTAERPTMEPQLFNENSKKSRSSMDWSRVGHGQSAQGSGKMSLLEEQQMQQNETGCQLSTSSSPLASTSLLTTPTPGLTTPTSGLTTPTFPPGSLSGKPIAVQQKPTAYVRPMDGQDQAPSDSPQLKPPLVATEGFNNSQSYGGNSGNAKNKLPKLSLSHAGEHVFLLLSAVEKGLAMQDYYHPNKMEPPSANKWQLDSWLNKVQAQTKPLVPPQKEHGTGWYGQLHLLCLTATMVFNPCVVFSSNLTRSSKFKDGSNVTTNGSSGSNSSISAGSNGSSSSCNSLSISNLSGSFGTSVPDPGGLGGQSKDPESMSPPSNIGHEAPLSPLREYQGIQSLWVKIDLSLLGRVPGQGSGERSRVGMAERDGSEGRDRDRERPGERERIGVAERERQKQAERDSLDGVMTSCSPPLLSPLSDDPPRKRTCDNSSSLSQDATAAGMLPCSASSSSTSSSSSSHRHRRGEGKASSRARNGSVSVTRHHLHKQTFHSADYYMQEAKRLKHKADALMDKFGKAVNYADGALSFIECGNAMERDPLEAKSPYTMYSETVELIRYAMRLKNFTSHSASVAEKKLAVLCNRCLSLLYLRMFHLKKDHAVKYSRSLMEYFKNSAKSSHQAPSPWRTNGKVNGTPSPLSLCPSPASSGGGGGGSGGALGSSGSVAIPQRIHHMAASHVNITNNILRSYEHWETADRLATDSKEFFQELDSVMEPLSQQSSMTELVRHIRQGLHWLRLEAHLL</sequence>
<dbReference type="Pfam" id="PF18876">
    <property type="entry name" value="AFF4_CHD"/>
    <property type="match status" value="1"/>
</dbReference>
<dbReference type="PANTHER" id="PTHR10528">
    <property type="entry name" value="AF4/FMR2 FAMILY MEMBER"/>
    <property type="match status" value="1"/>
</dbReference>
<dbReference type="GO" id="GO:0043484">
    <property type="term" value="P:regulation of RNA splicing"/>
    <property type="evidence" value="ECO:0007669"/>
    <property type="project" value="TreeGrafter"/>
</dbReference>